<keyword evidence="1" id="KW-1133">Transmembrane helix</keyword>
<organism evidence="2 3">
    <name type="scientific">Methanothermococcus okinawensis (strain DSM 14208 / JCM 11175 / IH1)</name>
    <dbReference type="NCBI Taxonomy" id="647113"/>
    <lineage>
        <taxon>Archaea</taxon>
        <taxon>Methanobacteriati</taxon>
        <taxon>Methanobacteriota</taxon>
        <taxon>Methanomada group</taxon>
        <taxon>Methanococci</taxon>
        <taxon>Methanococcales</taxon>
        <taxon>Methanococcaceae</taxon>
        <taxon>Methanothermococcus</taxon>
    </lineage>
</organism>
<proteinExistence type="predicted"/>
<dbReference type="Pfam" id="PF09877">
    <property type="entry name" value="EhaL"/>
    <property type="match status" value="1"/>
</dbReference>
<dbReference type="KEGG" id="mok:Metok_1052"/>
<dbReference type="EMBL" id="CP002792">
    <property type="protein sequence ID" value="AEH07022.1"/>
    <property type="molecule type" value="Genomic_DNA"/>
</dbReference>
<keyword evidence="3" id="KW-1185">Reference proteome</keyword>
<dbReference type="STRING" id="647113.Metok_1052"/>
<evidence type="ECO:0000313" key="3">
    <source>
        <dbReference type="Proteomes" id="UP000009296"/>
    </source>
</evidence>
<name>F8ANG8_METOI</name>
<dbReference type="RefSeq" id="WP_013867206.1">
    <property type="nucleotide sequence ID" value="NC_015636.1"/>
</dbReference>
<dbReference type="AlphaFoldDB" id="F8ANG8"/>
<dbReference type="InterPro" id="IPR019211">
    <property type="entry name" value="EhaL"/>
</dbReference>
<dbReference type="Proteomes" id="UP000009296">
    <property type="component" value="Chromosome"/>
</dbReference>
<reference evidence="2" key="1">
    <citation type="submission" date="2011-05" db="EMBL/GenBank/DDBJ databases">
        <title>Complete sequence of chromosome of Methanothermococcus okinawensis IH1.</title>
        <authorList>
            <consortium name="US DOE Joint Genome Institute"/>
            <person name="Lucas S."/>
            <person name="Han J."/>
            <person name="Lapidus A."/>
            <person name="Cheng J.-F."/>
            <person name="Goodwin L."/>
            <person name="Pitluck S."/>
            <person name="Peters L."/>
            <person name="Mikhailova N."/>
            <person name="Held B."/>
            <person name="Han C."/>
            <person name="Tapia R."/>
            <person name="Land M."/>
            <person name="Hauser L."/>
            <person name="Kyrpides N."/>
            <person name="Ivanova N."/>
            <person name="Pagani I."/>
            <person name="Sieprawska-Lupa M."/>
            <person name="Takai K."/>
            <person name="Miyazaki J."/>
            <person name="Whitman W."/>
            <person name="Woyke T."/>
        </authorList>
    </citation>
    <scope>NUCLEOTIDE SEQUENCE [LARGE SCALE GENOMIC DNA]</scope>
    <source>
        <strain evidence="2">IH1</strain>
    </source>
</reference>
<sequence length="105" mass="11890">MNEVPYNILYSVICLVIGGFFGLSYSYKKYQMPYVEKIRDKFALICSIIGGIIFLIDLPYHINYPISCLLIGIPFGMRPGYGNAELYIGLIIAFAGYLIKMCLWG</sequence>
<dbReference type="eggNOG" id="arCOG04834">
    <property type="taxonomic scope" value="Archaea"/>
</dbReference>
<accession>F8ANG8</accession>
<dbReference type="HOGENOM" id="CLU_2366257_0_0_2"/>
<keyword evidence="1" id="KW-0812">Transmembrane</keyword>
<gene>
    <name evidence="2" type="ordered locus">Metok_1052</name>
</gene>
<feature type="transmembrane region" description="Helical" evidence="1">
    <location>
        <begin position="80"/>
        <end position="99"/>
    </location>
</feature>
<dbReference type="OrthoDB" id="64436at2157"/>
<protein>
    <submittedName>
        <fullName evidence="2">Uncharacterized protein</fullName>
    </submittedName>
</protein>
<feature type="transmembrane region" description="Helical" evidence="1">
    <location>
        <begin position="42"/>
        <end position="60"/>
    </location>
</feature>
<evidence type="ECO:0000313" key="2">
    <source>
        <dbReference type="EMBL" id="AEH07022.1"/>
    </source>
</evidence>
<dbReference type="GeneID" id="10773208"/>
<feature type="transmembrane region" description="Helical" evidence="1">
    <location>
        <begin position="6"/>
        <end position="27"/>
    </location>
</feature>
<evidence type="ECO:0000256" key="1">
    <source>
        <dbReference type="SAM" id="Phobius"/>
    </source>
</evidence>
<keyword evidence="1" id="KW-0472">Membrane</keyword>